<name>J3NT67_GAET3</name>
<dbReference type="Proteomes" id="UP000006039">
    <property type="component" value="Unassembled WGS sequence"/>
</dbReference>
<dbReference type="OrthoDB" id="4789692at2759"/>
<dbReference type="HOGENOM" id="CLU_422132_0_0_1"/>
<reference evidence="3" key="4">
    <citation type="journal article" date="2015" name="G3 (Bethesda)">
        <title>Genome sequences of three phytopathogenic species of the Magnaporthaceae family of fungi.</title>
        <authorList>
            <person name="Okagaki L.H."/>
            <person name="Nunes C.C."/>
            <person name="Sailsbery J."/>
            <person name="Clay B."/>
            <person name="Brown D."/>
            <person name="John T."/>
            <person name="Oh Y."/>
            <person name="Young N."/>
            <person name="Fitzgerald M."/>
            <person name="Haas B.J."/>
            <person name="Zeng Q."/>
            <person name="Young S."/>
            <person name="Adiconis X."/>
            <person name="Fan L."/>
            <person name="Levin J.Z."/>
            <person name="Mitchell T.K."/>
            <person name="Okubara P.A."/>
            <person name="Farman M.L."/>
            <person name="Kohn L.M."/>
            <person name="Birren B."/>
            <person name="Ma L.-J."/>
            <person name="Dean R.A."/>
        </authorList>
    </citation>
    <scope>NUCLEOTIDE SEQUENCE</scope>
    <source>
        <strain evidence="3">R3-111a-1</strain>
    </source>
</reference>
<feature type="region of interest" description="Disordered" evidence="1">
    <location>
        <begin position="497"/>
        <end position="527"/>
    </location>
</feature>
<dbReference type="RefSeq" id="XP_009220526.1">
    <property type="nucleotide sequence ID" value="XM_009222262.1"/>
</dbReference>
<sequence>MPLFQLPIEWGRPVSSQLHCDASILAAVHSSKNRENFRRTRSKTANLAREQAGESSGSTGGSGSADMPGSGGAEGSATGEGEETGGEDEGPEDDPPEDRDELDRSDEPAEGDEEDVKTDLRVIFLIKTDHPDQDFLQGNSYYLAIPYRAAHEPICPRPWTRQLDEVSDQSVKKKLIEDEEGVQGDAGHAMHQSLATALHVKELSQQGKVEFEVEIRAYKNEILDELAREHRSAPDGQQQETILVIMYTGTPDVESTPAPWKALPRGKLPGLRLYPCETEMMSENGKIDDMVALDAVAAEGGHWRPQTCFGVHYVFNDGIPRCPLIGSGRTVYKRTWSDANLHVGIKHTRESPLTCMPLPEARTRARPQVPARASASARAPAQGRRRPSRQVAASSGDDGLDYDGDDDDDDDGDDGDDGGDGAPAKKLKFTVEDHIVPRGARLQTRWFHQELVPSLQHGEFRVFVATKPDPDGLRGRRGYVVHWIVTATRRDNRECGDNMLVTRPDLGGSSSDDPAGPGGELAGMDGKDPFAARGTTHGAVVTFALEVFEALRHKGGAAFDSLEVGCRVDVGVRAPRSLPGGEGEGEGEDEAKLFVNEINRWYSATYFSIESLPSPHTKICAHFALAFANWIRSGGHKRDLDEGPSAIEG</sequence>
<evidence type="ECO:0000313" key="3">
    <source>
        <dbReference type="EnsemblFungi" id="EJT79381"/>
    </source>
</evidence>
<feature type="compositionally biased region" description="Gly residues" evidence="1">
    <location>
        <begin position="58"/>
        <end position="74"/>
    </location>
</feature>
<accession>J3NT67</accession>
<feature type="compositionally biased region" description="Acidic residues" evidence="1">
    <location>
        <begin position="80"/>
        <end position="100"/>
    </location>
</feature>
<dbReference type="GeneID" id="20344923"/>
<feature type="compositionally biased region" description="Acidic residues" evidence="1">
    <location>
        <begin position="398"/>
        <end position="419"/>
    </location>
</feature>
<dbReference type="EnsemblFungi" id="EJT79381">
    <property type="protein sequence ID" value="EJT79381"/>
    <property type="gene ID" value="GGTG_04465"/>
</dbReference>
<evidence type="ECO:0000313" key="2">
    <source>
        <dbReference type="EMBL" id="EJT79381.1"/>
    </source>
</evidence>
<gene>
    <name evidence="3" type="primary">20344923</name>
    <name evidence="2" type="ORF">GGTG_04465</name>
</gene>
<dbReference type="eggNOG" id="ENOG502SRRF">
    <property type="taxonomic scope" value="Eukaryota"/>
</dbReference>
<reference evidence="2" key="3">
    <citation type="submission" date="2010-09" db="EMBL/GenBank/DDBJ databases">
        <title>Annotation of Gaeumannomyces graminis var. tritici R3-111a-1.</title>
        <authorList>
            <consortium name="The Broad Institute Genome Sequencing Platform"/>
            <person name="Ma L.-J."/>
            <person name="Dead R."/>
            <person name="Young S.K."/>
            <person name="Zeng Q."/>
            <person name="Gargeya S."/>
            <person name="Fitzgerald M."/>
            <person name="Haas B."/>
            <person name="Abouelleil A."/>
            <person name="Alvarado L."/>
            <person name="Arachchi H.M."/>
            <person name="Berlin A."/>
            <person name="Brown A."/>
            <person name="Chapman S.B."/>
            <person name="Chen Z."/>
            <person name="Dunbar C."/>
            <person name="Freedman E."/>
            <person name="Gearin G."/>
            <person name="Gellesch M."/>
            <person name="Goldberg J."/>
            <person name="Griggs A."/>
            <person name="Gujja S."/>
            <person name="Heiman D."/>
            <person name="Howarth C."/>
            <person name="Larson L."/>
            <person name="Lui A."/>
            <person name="MacDonald P.J.P."/>
            <person name="Mehta T."/>
            <person name="Montmayeur A."/>
            <person name="Murphy C."/>
            <person name="Neiman D."/>
            <person name="Pearson M."/>
            <person name="Priest M."/>
            <person name="Roberts A."/>
            <person name="Saif S."/>
            <person name="Shea T."/>
            <person name="Shenoy N."/>
            <person name="Sisk P."/>
            <person name="Stolte C."/>
            <person name="Sykes S."/>
            <person name="Yandava C."/>
            <person name="Wortman J."/>
            <person name="Nusbaum C."/>
            <person name="Birren B."/>
        </authorList>
    </citation>
    <scope>NUCLEOTIDE SEQUENCE</scope>
    <source>
        <strain evidence="2">R3-111a-1</strain>
    </source>
</reference>
<proteinExistence type="predicted"/>
<reference evidence="3" key="5">
    <citation type="submission" date="2018-04" db="UniProtKB">
        <authorList>
            <consortium name="EnsemblFungi"/>
        </authorList>
    </citation>
    <scope>IDENTIFICATION</scope>
    <source>
        <strain evidence="3">R3-111a-1</strain>
    </source>
</reference>
<feature type="region of interest" description="Disordered" evidence="1">
    <location>
        <begin position="354"/>
        <end position="428"/>
    </location>
</feature>
<feature type="region of interest" description="Disordered" evidence="1">
    <location>
        <begin position="31"/>
        <end position="116"/>
    </location>
</feature>
<organism evidence="2">
    <name type="scientific">Gaeumannomyces tritici (strain R3-111a-1)</name>
    <name type="common">Wheat and barley take-all root rot fungus</name>
    <name type="synonym">Gaeumannomyces graminis var. tritici</name>
    <dbReference type="NCBI Taxonomy" id="644352"/>
    <lineage>
        <taxon>Eukaryota</taxon>
        <taxon>Fungi</taxon>
        <taxon>Dikarya</taxon>
        <taxon>Ascomycota</taxon>
        <taxon>Pezizomycotina</taxon>
        <taxon>Sordariomycetes</taxon>
        <taxon>Sordariomycetidae</taxon>
        <taxon>Magnaporthales</taxon>
        <taxon>Magnaporthaceae</taxon>
        <taxon>Gaeumannomyces</taxon>
    </lineage>
</organism>
<reference evidence="2" key="2">
    <citation type="submission" date="2010-07" db="EMBL/GenBank/DDBJ databases">
        <authorList>
            <consortium name="The Broad Institute Genome Sequencing Platform"/>
            <consortium name="Broad Institute Genome Sequencing Center for Infectious Disease"/>
            <person name="Ma L.-J."/>
            <person name="Dead R."/>
            <person name="Young S."/>
            <person name="Zeng Q."/>
            <person name="Koehrsen M."/>
            <person name="Alvarado L."/>
            <person name="Berlin A."/>
            <person name="Chapman S.B."/>
            <person name="Chen Z."/>
            <person name="Freedman E."/>
            <person name="Gellesch M."/>
            <person name="Goldberg J."/>
            <person name="Griggs A."/>
            <person name="Gujja S."/>
            <person name="Heilman E.R."/>
            <person name="Heiman D."/>
            <person name="Hepburn T."/>
            <person name="Howarth C."/>
            <person name="Jen D."/>
            <person name="Larson L."/>
            <person name="Mehta T."/>
            <person name="Neiman D."/>
            <person name="Pearson M."/>
            <person name="Roberts A."/>
            <person name="Saif S."/>
            <person name="Shea T."/>
            <person name="Shenoy N."/>
            <person name="Sisk P."/>
            <person name="Stolte C."/>
            <person name="Sykes S."/>
            <person name="Walk T."/>
            <person name="White J."/>
            <person name="Yandava C."/>
            <person name="Haas B."/>
            <person name="Nusbaum C."/>
            <person name="Birren B."/>
        </authorList>
    </citation>
    <scope>NUCLEOTIDE SEQUENCE</scope>
    <source>
        <strain evidence="2">R3-111a-1</strain>
    </source>
</reference>
<feature type="compositionally biased region" description="Low complexity" evidence="1">
    <location>
        <begin position="504"/>
        <end position="515"/>
    </location>
</feature>
<evidence type="ECO:0000313" key="4">
    <source>
        <dbReference type="Proteomes" id="UP000006039"/>
    </source>
</evidence>
<evidence type="ECO:0000256" key="1">
    <source>
        <dbReference type="SAM" id="MobiDB-lite"/>
    </source>
</evidence>
<feature type="compositionally biased region" description="Low complexity" evidence="1">
    <location>
        <begin position="366"/>
        <end position="382"/>
    </location>
</feature>
<reference evidence="4" key="1">
    <citation type="submission" date="2010-07" db="EMBL/GenBank/DDBJ databases">
        <title>The genome sequence of Gaeumannomyces graminis var. tritici strain R3-111a-1.</title>
        <authorList>
            <consortium name="The Broad Institute Genome Sequencing Platform"/>
            <person name="Ma L.-J."/>
            <person name="Dead R."/>
            <person name="Young S."/>
            <person name="Zeng Q."/>
            <person name="Koehrsen M."/>
            <person name="Alvarado L."/>
            <person name="Berlin A."/>
            <person name="Chapman S.B."/>
            <person name="Chen Z."/>
            <person name="Freedman E."/>
            <person name="Gellesch M."/>
            <person name="Goldberg J."/>
            <person name="Griggs A."/>
            <person name="Gujja S."/>
            <person name="Heilman E.R."/>
            <person name="Heiman D."/>
            <person name="Hepburn T."/>
            <person name="Howarth C."/>
            <person name="Jen D."/>
            <person name="Larson L."/>
            <person name="Mehta T."/>
            <person name="Neiman D."/>
            <person name="Pearson M."/>
            <person name="Roberts A."/>
            <person name="Saif S."/>
            <person name="Shea T."/>
            <person name="Shenoy N."/>
            <person name="Sisk P."/>
            <person name="Stolte C."/>
            <person name="Sykes S."/>
            <person name="Walk T."/>
            <person name="White J."/>
            <person name="Yandava C."/>
            <person name="Haas B."/>
            <person name="Nusbaum C."/>
            <person name="Birren B."/>
        </authorList>
    </citation>
    <scope>NUCLEOTIDE SEQUENCE [LARGE SCALE GENOMIC DNA]</scope>
    <source>
        <strain evidence="4">R3-111a-1</strain>
    </source>
</reference>
<protein>
    <submittedName>
        <fullName evidence="2 3">Uncharacterized protein</fullName>
    </submittedName>
</protein>
<dbReference type="VEuPathDB" id="FungiDB:GGTG_04465"/>
<dbReference type="AlphaFoldDB" id="J3NT67"/>
<dbReference type="EMBL" id="GL385396">
    <property type="protein sequence ID" value="EJT79381.1"/>
    <property type="molecule type" value="Genomic_DNA"/>
</dbReference>
<keyword evidence="4" id="KW-1185">Reference proteome</keyword>